<evidence type="ECO:0000313" key="5">
    <source>
        <dbReference type="Proteomes" id="UP000823736"/>
    </source>
</evidence>
<evidence type="ECO:0000259" key="3">
    <source>
        <dbReference type="Pfam" id="PF23420"/>
    </source>
</evidence>
<reference evidence="4" key="1">
    <citation type="submission" date="2021-03" db="EMBL/GenBank/DDBJ databases">
        <title>Genomic Encyclopedia of Type Strains, Phase IV (KMG-IV): sequencing the most valuable type-strain genomes for metagenomic binning, comparative biology and taxonomic classification.</title>
        <authorList>
            <person name="Goeker M."/>
        </authorList>
    </citation>
    <scope>NUCLEOTIDE SEQUENCE</scope>
    <source>
        <strain evidence="4">DSM 26232</strain>
    </source>
</reference>
<accession>A0A8T4GWY7</accession>
<dbReference type="Pfam" id="PF23418">
    <property type="entry name" value="DUF7108"/>
    <property type="match status" value="1"/>
</dbReference>
<keyword evidence="5" id="KW-1185">Reference proteome</keyword>
<dbReference type="RefSeq" id="WP_209489724.1">
    <property type="nucleotide sequence ID" value="NZ_JAGGLC010000001.1"/>
</dbReference>
<proteinExistence type="predicted"/>
<feature type="domain" description="DUF7108" evidence="2">
    <location>
        <begin position="18"/>
        <end position="109"/>
    </location>
</feature>
<protein>
    <recommendedName>
        <fullName evidence="6">RnhA operon protein</fullName>
    </recommendedName>
</protein>
<evidence type="ECO:0000259" key="2">
    <source>
        <dbReference type="Pfam" id="PF23418"/>
    </source>
</evidence>
<dbReference type="InterPro" id="IPR056494">
    <property type="entry name" value="DUF7108_C"/>
</dbReference>
<dbReference type="OrthoDB" id="203809at2157"/>
<comment type="caution">
    <text evidence="4">The sequence shown here is derived from an EMBL/GenBank/DDBJ whole genome shotgun (WGS) entry which is preliminary data.</text>
</comment>
<feature type="domain" description="DUF7108" evidence="3">
    <location>
        <begin position="114"/>
        <end position="201"/>
    </location>
</feature>
<evidence type="ECO:0000256" key="1">
    <source>
        <dbReference type="SAM" id="MobiDB-lite"/>
    </source>
</evidence>
<sequence length="207" mass="23383">MTPDSDTAPTDEEERVPDIPAEAVDEAERLTRLARAAERRADEDNDAEAEAELYRERRADLAAKHDYEDRIRDEDDTLVLYPEEWLADGTVQFDRIEETERAVEVSLSGPGDPEQWQEVADHNDALVDAVAESAPTHEENARAFAAFASNHYAKPAEDLTSEEVREFFEEYYPRNVWPDEADASLVEESVRKLFDAADSEPPAVIDS</sequence>
<dbReference type="EMBL" id="JAGGLC010000001">
    <property type="protein sequence ID" value="MBP1985808.1"/>
    <property type="molecule type" value="Genomic_DNA"/>
</dbReference>
<dbReference type="Pfam" id="PF23420">
    <property type="entry name" value="DUF7108_C"/>
    <property type="match status" value="1"/>
</dbReference>
<evidence type="ECO:0008006" key="6">
    <source>
        <dbReference type="Google" id="ProtNLM"/>
    </source>
</evidence>
<evidence type="ECO:0000313" key="4">
    <source>
        <dbReference type="EMBL" id="MBP1985808.1"/>
    </source>
</evidence>
<gene>
    <name evidence="4" type="ORF">J2753_000281</name>
</gene>
<dbReference type="InterPro" id="IPR055532">
    <property type="entry name" value="DUF7108_N"/>
</dbReference>
<dbReference type="AlphaFoldDB" id="A0A8T4GWY7"/>
<dbReference type="Proteomes" id="UP000823736">
    <property type="component" value="Unassembled WGS sequence"/>
</dbReference>
<feature type="region of interest" description="Disordered" evidence="1">
    <location>
        <begin position="1"/>
        <end position="26"/>
    </location>
</feature>
<name>A0A8T4GWY7_9EURY</name>
<organism evidence="4 5">
    <name type="scientific">Halolamina salifodinae</name>
    <dbReference type="NCBI Taxonomy" id="1202767"/>
    <lineage>
        <taxon>Archaea</taxon>
        <taxon>Methanobacteriati</taxon>
        <taxon>Methanobacteriota</taxon>
        <taxon>Stenosarchaea group</taxon>
        <taxon>Halobacteria</taxon>
        <taxon>Halobacteriales</taxon>
        <taxon>Haloferacaceae</taxon>
    </lineage>
</organism>